<dbReference type="GO" id="GO:0005886">
    <property type="term" value="C:plasma membrane"/>
    <property type="evidence" value="ECO:0007669"/>
    <property type="project" value="UniProtKB-SubCell"/>
</dbReference>
<keyword evidence="9" id="KW-1185">Reference proteome</keyword>
<keyword evidence="2" id="KW-1003">Cell membrane</keyword>
<organism evidence="8 9">
    <name type="scientific">Roseinatronobacter ekhonensis</name>
    <dbReference type="NCBI Taxonomy" id="254356"/>
    <lineage>
        <taxon>Bacteria</taxon>
        <taxon>Pseudomonadati</taxon>
        <taxon>Pseudomonadota</taxon>
        <taxon>Alphaproteobacteria</taxon>
        <taxon>Rhodobacterales</taxon>
        <taxon>Paracoccaceae</taxon>
        <taxon>Roseinatronobacter</taxon>
    </lineage>
</organism>
<protein>
    <recommendedName>
        <fullName evidence="7">ABC3 transporter permease C-terminal domain-containing protein</fullName>
    </recommendedName>
</protein>
<dbReference type="AlphaFoldDB" id="A0A3B0M8F5"/>
<dbReference type="PANTHER" id="PTHR30287">
    <property type="entry name" value="MEMBRANE COMPONENT OF PREDICTED ABC SUPERFAMILY METABOLITE UPTAKE TRANSPORTER"/>
    <property type="match status" value="1"/>
</dbReference>
<feature type="domain" description="ABC3 transporter permease C-terminal" evidence="7">
    <location>
        <begin position="266"/>
        <end position="378"/>
    </location>
</feature>
<evidence type="ECO:0000259" key="7">
    <source>
        <dbReference type="Pfam" id="PF02687"/>
    </source>
</evidence>
<name>A0A3B0M8F5_9RHOB</name>
<feature type="transmembrane region" description="Helical" evidence="6">
    <location>
        <begin position="427"/>
        <end position="453"/>
    </location>
</feature>
<feature type="transmembrane region" description="Helical" evidence="6">
    <location>
        <begin position="360"/>
        <end position="377"/>
    </location>
</feature>
<feature type="transmembrane region" description="Helical" evidence="6">
    <location>
        <begin position="307"/>
        <end position="340"/>
    </location>
</feature>
<evidence type="ECO:0000256" key="3">
    <source>
        <dbReference type="ARBA" id="ARBA00022692"/>
    </source>
</evidence>
<dbReference type="InterPro" id="IPR003838">
    <property type="entry name" value="ABC3_permease_C"/>
</dbReference>
<feature type="domain" description="ABC3 transporter permease C-terminal" evidence="7">
    <location>
        <begin position="724"/>
        <end position="833"/>
    </location>
</feature>
<reference evidence="9" key="1">
    <citation type="submission" date="2018-08" db="EMBL/GenBank/DDBJ databases">
        <authorList>
            <person name="Rodrigo-Torres L."/>
            <person name="Arahal R. D."/>
            <person name="Lucena T."/>
        </authorList>
    </citation>
    <scope>NUCLEOTIDE SEQUENCE [LARGE SCALE GENOMIC DNA]</scope>
    <source>
        <strain evidence="9">CECT 7235</strain>
    </source>
</reference>
<feature type="transmembrane region" description="Helical" evidence="6">
    <location>
        <begin position="262"/>
        <end position="286"/>
    </location>
</feature>
<evidence type="ECO:0000256" key="2">
    <source>
        <dbReference type="ARBA" id="ARBA00022475"/>
    </source>
</evidence>
<comment type="subcellular location">
    <subcellularLocation>
        <location evidence="1">Cell membrane</location>
        <topology evidence="1">Multi-pass membrane protein</topology>
    </subcellularLocation>
</comment>
<feature type="transmembrane region" description="Helical" evidence="6">
    <location>
        <begin position="807"/>
        <end position="828"/>
    </location>
</feature>
<dbReference type="Proteomes" id="UP000272908">
    <property type="component" value="Unassembled WGS sequence"/>
</dbReference>
<proteinExistence type="predicted"/>
<feature type="transmembrane region" description="Helical" evidence="6">
    <location>
        <begin position="398"/>
        <end position="421"/>
    </location>
</feature>
<keyword evidence="5 6" id="KW-0472">Membrane</keyword>
<keyword evidence="3 6" id="KW-0812">Transmembrane</keyword>
<keyword evidence="4 6" id="KW-1133">Transmembrane helix</keyword>
<accession>A0A3B0M8F5</accession>
<evidence type="ECO:0000256" key="5">
    <source>
        <dbReference type="ARBA" id="ARBA00023136"/>
    </source>
</evidence>
<gene>
    <name evidence="8" type="ORF">ROE7235_01926</name>
</gene>
<evidence type="ECO:0000256" key="4">
    <source>
        <dbReference type="ARBA" id="ARBA00022989"/>
    </source>
</evidence>
<evidence type="ECO:0000313" key="9">
    <source>
        <dbReference type="Proteomes" id="UP000272908"/>
    </source>
</evidence>
<dbReference type="Pfam" id="PF02687">
    <property type="entry name" value="FtsX"/>
    <property type="match status" value="2"/>
</dbReference>
<dbReference type="InterPro" id="IPR038766">
    <property type="entry name" value="Membrane_comp_ABC_pdt"/>
</dbReference>
<evidence type="ECO:0000256" key="6">
    <source>
        <dbReference type="SAM" id="Phobius"/>
    </source>
</evidence>
<sequence length="844" mass="88306">MMRVAWNIARRELRGGLRGFWVFLACLALGVGAIAAIGSIRSAIDAGLEREGATLLGGDAELRFTYRNATDEERAFIDDFASEVSEVYDFRSMAVAGTGGEDAERAITQVKAVDSAYPLVGELRLDPAMPLADALAGTDDLPGGVMEPILADRLGLAIGDTFRLGVQDFVLSAHITREPDGFGGNFGFGPRSLVRTSDLANAELLGPGTLYEVNYRLLLPDSDLDAAREEALEGLESAGVRWRDSRNAAPQVRRVIDRVSSFLVLVGLAGLAVGGVGVSAAVRTYLDGKTNVIATLKTLGAQSRTIFTVYLMQIGVLTGLGLAVGLTLGALVPFIVAPLVADQLPVSLQISLSPSALAEAAIYGALTALIFTLWPLARTEHVRAATIFRGAAEATQSWPRLPYLVVIAMLVVALVLISAAFAAAPRLAYATAGGVLGALVVLALAAIGVRALARRLARSRALRGRTALRMAMGAISNPREGAGAVILSLGLGLTVLAAVGQIDHNLRNAIATDLPDRAPSYFFLDIQNAQLDGFLGRLAEDPDVEDVQTAPMLRGVVTALNGIPANAHPNSGHWVLRGDRGVSYSAALPDSATLTAGEWWAEDYSGPPLISFAQEEADELGLTLGDTVTVNVLGREITATIASLREVDFSTGGIGFVMVMSPMPISAAPHTHIATVYAAEAAEGAILRDLSNMFPNVTAIRVREAAERVTEALSTMATATSYAALATLLTGFVVLIGAAAAGERARVFEAAVMKTLGASRRAILTSFALRSALMGAAAGIVALGAGALASWAVMRFVMESPYRFEPYSALGIIAGGVIATLVAGLLFAMRPLSARPASILRAQD</sequence>
<evidence type="ECO:0000256" key="1">
    <source>
        <dbReference type="ARBA" id="ARBA00004651"/>
    </source>
</evidence>
<feature type="transmembrane region" description="Helical" evidence="6">
    <location>
        <begin position="762"/>
        <end position="787"/>
    </location>
</feature>
<dbReference type="PANTHER" id="PTHR30287:SF1">
    <property type="entry name" value="INNER MEMBRANE PROTEIN"/>
    <property type="match status" value="1"/>
</dbReference>
<feature type="transmembrane region" description="Helical" evidence="6">
    <location>
        <begin position="722"/>
        <end position="741"/>
    </location>
</feature>
<evidence type="ECO:0000313" key="8">
    <source>
        <dbReference type="EMBL" id="SUZ32172.1"/>
    </source>
</evidence>
<dbReference type="EMBL" id="UIHC01000016">
    <property type="protein sequence ID" value="SUZ32172.1"/>
    <property type="molecule type" value="Genomic_DNA"/>
</dbReference>